<keyword evidence="1" id="KW-0813">Transport</keyword>
<dbReference type="InterPro" id="IPR003439">
    <property type="entry name" value="ABC_transporter-like_ATP-bd"/>
</dbReference>
<dbReference type="Pfam" id="PF00005">
    <property type="entry name" value="ABC_tran"/>
    <property type="match status" value="1"/>
</dbReference>
<dbReference type="PANTHER" id="PTHR42939">
    <property type="entry name" value="ABC TRANSPORTER ATP-BINDING PROTEIN ALBC-RELATED"/>
    <property type="match status" value="1"/>
</dbReference>
<dbReference type="Proteomes" id="UP001268819">
    <property type="component" value="Unassembled WGS sequence"/>
</dbReference>
<protein>
    <submittedName>
        <fullName evidence="5">ABC-2 type transport system ATP-binding protein</fullName>
    </submittedName>
</protein>
<evidence type="ECO:0000313" key="6">
    <source>
        <dbReference type="Proteomes" id="UP001268819"/>
    </source>
</evidence>
<dbReference type="GO" id="GO:0005524">
    <property type="term" value="F:ATP binding"/>
    <property type="evidence" value="ECO:0007669"/>
    <property type="project" value="UniProtKB-KW"/>
</dbReference>
<dbReference type="PANTHER" id="PTHR42939:SF1">
    <property type="entry name" value="ABC TRANSPORTER ATP-BINDING PROTEIN ALBC-RELATED"/>
    <property type="match status" value="1"/>
</dbReference>
<sequence>MSTAVETVGTGATAFAVRARSLGKRYRDTWALRDCTFDLPAGRVAALVGANGAGKTTLMTVLAGLLDADEGSAGAVGRVAFVSQEKPVYRHFTPADVLKLGARLNVVWDEGRARRWLERFEVPLDRACGKLSGGQQAQVAFALAIGSRPTVLMLDEPLANLDPLARREVTAELLTEVDETGMTVLLSTHVVAELGGVADYLLLLAHGRLLAGGDLDELLARHVAYTGPRSDVPPALGEVVEARHRGKQSTFLVKLPDGHPRPVVAGQWTERAVTLEDYVLAQLAATRKGLAPTGPGPRGFGA</sequence>
<keyword evidence="6" id="KW-1185">Reference proteome</keyword>
<dbReference type="SMART" id="SM00382">
    <property type="entry name" value="AAA"/>
    <property type="match status" value="1"/>
</dbReference>
<keyword evidence="2" id="KW-0547">Nucleotide-binding</keyword>
<dbReference type="RefSeq" id="WP_310309690.1">
    <property type="nucleotide sequence ID" value="NZ_BAAAXB010000001.1"/>
</dbReference>
<evidence type="ECO:0000256" key="1">
    <source>
        <dbReference type="ARBA" id="ARBA00022448"/>
    </source>
</evidence>
<dbReference type="Gene3D" id="3.40.50.300">
    <property type="entry name" value="P-loop containing nucleotide triphosphate hydrolases"/>
    <property type="match status" value="1"/>
</dbReference>
<dbReference type="InterPro" id="IPR027417">
    <property type="entry name" value="P-loop_NTPase"/>
</dbReference>
<dbReference type="EMBL" id="JAVDSG010000001">
    <property type="protein sequence ID" value="MDR6596595.1"/>
    <property type="molecule type" value="Genomic_DNA"/>
</dbReference>
<evidence type="ECO:0000313" key="5">
    <source>
        <dbReference type="EMBL" id="MDR6596595.1"/>
    </source>
</evidence>
<keyword evidence="3 5" id="KW-0067">ATP-binding</keyword>
<dbReference type="InterPro" id="IPR003593">
    <property type="entry name" value="AAA+_ATPase"/>
</dbReference>
<evidence type="ECO:0000256" key="2">
    <source>
        <dbReference type="ARBA" id="ARBA00022741"/>
    </source>
</evidence>
<evidence type="ECO:0000256" key="3">
    <source>
        <dbReference type="ARBA" id="ARBA00022840"/>
    </source>
</evidence>
<dbReference type="CDD" id="cd03230">
    <property type="entry name" value="ABC_DR_subfamily_A"/>
    <property type="match status" value="1"/>
</dbReference>
<gene>
    <name evidence="5" type="ORF">J2S66_004979</name>
</gene>
<comment type="caution">
    <text evidence="5">The sequence shown here is derived from an EMBL/GenBank/DDBJ whole genome shotgun (WGS) entry which is preliminary data.</text>
</comment>
<proteinExistence type="predicted"/>
<feature type="domain" description="ABC transporter" evidence="4">
    <location>
        <begin position="17"/>
        <end position="231"/>
    </location>
</feature>
<name>A0ABU1Q121_9PSEU</name>
<dbReference type="SUPFAM" id="SSF52540">
    <property type="entry name" value="P-loop containing nucleoside triphosphate hydrolases"/>
    <property type="match status" value="1"/>
</dbReference>
<reference evidence="5 6" key="1">
    <citation type="submission" date="2023-07" db="EMBL/GenBank/DDBJ databases">
        <title>Sequencing the genomes of 1000 actinobacteria strains.</title>
        <authorList>
            <person name="Klenk H.-P."/>
        </authorList>
    </citation>
    <scope>NUCLEOTIDE SEQUENCE [LARGE SCALE GENOMIC DNA]</scope>
    <source>
        <strain evidence="5 6">DSM 43749</strain>
    </source>
</reference>
<accession>A0ABU1Q121</accession>
<dbReference type="PROSITE" id="PS50893">
    <property type="entry name" value="ABC_TRANSPORTER_2"/>
    <property type="match status" value="1"/>
</dbReference>
<dbReference type="InterPro" id="IPR051782">
    <property type="entry name" value="ABC_Transporter_VariousFunc"/>
</dbReference>
<organism evidence="5 6">
    <name type="scientific">Saccharothrix longispora</name>
    <dbReference type="NCBI Taxonomy" id="33920"/>
    <lineage>
        <taxon>Bacteria</taxon>
        <taxon>Bacillati</taxon>
        <taxon>Actinomycetota</taxon>
        <taxon>Actinomycetes</taxon>
        <taxon>Pseudonocardiales</taxon>
        <taxon>Pseudonocardiaceae</taxon>
        <taxon>Saccharothrix</taxon>
    </lineage>
</organism>
<evidence type="ECO:0000259" key="4">
    <source>
        <dbReference type="PROSITE" id="PS50893"/>
    </source>
</evidence>